<dbReference type="Pfam" id="PF00581">
    <property type="entry name" value="Rhodanese"/>
    <property type="match status" value="1"/>
</dbReference>
<feature type="domain" description="Rhodanese" evidence="1">
    <location>
        <begin position="23"/>
        <end position="112"/>
    </location>
</feature>
<evidence type="ECO:0000313" key="2">
    <source>
        <dbReference type="EMBL" id="TWV44409.1"/>
    </source>
</evidence>
<evidence type="ECO:0000313" key="3">
    <source>
        <dbReference type="Proteomes" id="UP000320481"/>
    </source>
</evidence>
<dbReference type="SUPFAM" id="SSF52821">
    <property type="entry name" value="Rhodanese/Cell cycle control phosphatase"/>
    <property type="match status" value="1"/>
</dbReference>
<dbReference type="CDD" id="cd00158">
    <property type="entry name" value="RHOD"/>
    <property type="match status" value="1"/>
</dbReference>
<dbReference type="PROSITE" id="PS50206">
    <property type="entry name" value="RHODANESE_3"/>
    <property type="match status" value="1"/>
</dbReference>
<dbReference type="Gene3D" id="3.40.250.10">
    <property type="entry name" value="Rhodanese-like domain"/>
    <property type="match status" value="1"/>
</dbReference>
<dbReference type="InterPro" id="IPR036873">
    <property type="entry name" value="Rhodanese-like_dom_sf"/>
</dbReference>
<dbReference type="InterPro" id="IPR001763">
    <property type="entry name" value="Rhodanese-like_dom"/>
</dbReference>
<gene>
    <name evidence="2" type="ORF">FRZ03_17725</name>
</gene>
<organism evidence="2 3">
    <name type="scientific">Streptomyces misionensis</name>
    <dbReference type="NCBI Taxonomy" id="67331"/>
    <lineage>
        <taxon>Bacteria</taxon>
        <taxon>Bacillati</taxon>
        <taxon>Actinomycetota</taxon>
        <taxon>Actinomycetes</taxon>
        <taxon>Kitasatosporales</taxon>
        <taxon>Streptomycetaceae</taxon>
        <taxon>Streptomyces</taxon>
    </lineage>
</organism>
<accession>A0A5C6JSZ6</accession>
<proteinExistence type="predicted"/>
<keyword evidence="3" id="KW-1185">Reference proteome</keyword>
<sequence length="121" mass="12337">MSLFPTGEDRATAEEAARRIRAGGAPAVLLAVRQRREWDAGHAPGAVYAPLSGPVAGAALPAAAQARPLVVIRRSGQCTQQTAGLPAARAARVVDVTGGMRAWAAAKHPVVDEHGNSGSIA</sequence>
<comment type="caution">
    <text evidence="2">The sequence shown here is derived from an EMBL/GenBank/DDBJ whole genome shotgun (WGS) entry which is preliminary data.</text>
</comment>
<dbReference type="EMBL" id="VOGW01000102">
    <property type="protein sequence ID" value="TWV44409.1"/>
    <property type="molecule type" value="Genomic_DNA"/>
</dbReference>
<reference evidence="2" key="1">
    <citation type="journal article" date="2019" name="Microbiol. Resour. Announc.">
        <title>Draft Genomic Sequences of Streptomyces misionensis and Streptomyces albidoflavus, bacteria applied for phytopathogen biocontrol.</title>
        <authorList>
            <person name="Pylro V."/>
            <person name="Dias A."/>
            <person name="Andreote F."/>
            <person name="Varani A."/>
            <person name="Andreote C."/>
            <person name="Bernardo E."/>
            <person name="Martins T."/>
        </authorList>
    </citation>
    <scope>NUCLEOTIDE SEQUENCE [LARGE SCALE GENOMIC DNA]</scope>
    <source>
        <strain evidence="2">66</strain>
    </source>
</reference>
<dbReference type="AlphaFoldDB" id="A0A5C6JSZ6"/>
<dbReference type="Proteomes" id="UP000320481">
    <property type="component" value="Unassembled WGS sequence"/>
</dbReference>
<evidence type="ECO:0000259" key="1">
    <source>
        <dbReference type="PROSITE" id="PS50206"/>
    </source>
</evidence>
<dbReference type="RefSeq" id="WP_146466133.1">
    <property type="nucleotide sequence ID" value="NZ_VOGW01000102.1"/>
</dbReference>
<protein>
    <submittedName>
        <fullName evidence="2">Rhodanese-like domain-containing protein</fullName>
    </submittedName>
</protein>
<name>A0A5C6JSZ6_9ACTN</name>